<organism evidence="7 8">
    <name type="scientific">Roseibium algae</name>
    <dbReference type="NCBI Taxonomy" id="3123038"/>
    <lineage>
        <taxon>Bacteria</taxon>
        <taxon>Pseudomonadati</taxon>
        <taxon>Pseudomonadota</taxon>
        <taxon>Alphaproteobacteria</taxon>
        <taxon>Hyphomicrobiales</taxon>
        <taxon>Stappiaceae</taxon>
        <taxon>Roseibium</taxon>
    </lineage>
</organism>
<keyword evidence="3" id="KW-0805">Transcription regulation</keyword>
<gene>
    <name evidence="7" type="ORF">V6575_16055</name>
</gene>
<dbReference type="RefSeq" id="WP_340275752.1">
    <property type="nucleotide sequence ID" value="NZ_JBAKIA010000012.1"/>
</dbReference>
<comment type="similarity">
    <text evidence="1">Belongs to the LysR transcriptional regulatory family.</text>
</comment>
<dbReference type="CDD" id="cd08417">
    <property type="entry name" value="PBP2_Nitroaromatics_like"/>
    <property type="match status" value="1"/>
</dbReference>
<evidence type="ECO:0000256" key="4">
    <source>
        <dbReference type="ARBA" id="ARBA00023125"/>
    </source>
</evidence>
<reference evidence="7 8" key="1">
    <citation type="submission" date="2024-02" db="EMBL/GenBank/DDBJ databases">
        <title>Roseibium algae sp. nov., isolated from marine alga (Grateloupia sp.), showing potential in myo-inositol conversion.</title>
        <authorList>
            <person name="Wang Y."/>
        </authorList>
    </citation>
    <scope>NUCLEOTIDE SEQUENCE [LARGE SCALE GENOMIC DNA]</scope>
    <source>
        <strain evidence="7 8">H3510</strain>
    </source>
</reference>
<dbReference type="Pfam" id="PF00126">
    <property type="entry name" value="HTH_1"/>
    <property type="match status" value="1"/>
</dbReference>
<dbReference type="InterPro" id="IPR036388">
    <property type="entry name" value="WH-like_DNA-bd_sf"/>
</dbReference>
<dbReference type="SUPFAM" id="SSF46785">
    <property type="entry name" value="Winged helix' DNA-binding domain"/>
    <property type="match status" value="1"/>
</dbReference>
<dbReference type="PANTHER" id="PTHR30118:SF15">
    <property type="entry name" value="TRANSCRIPTIONAL REGULATORY PROTEIN"/>
    <property type="match status" value="1"/>
</dbReference>
<comment type="caution">
    <text evidence="7">The sequence shown here is derived from an EMBL/GenBank/DDBJ whole genome shotgun (WGS) entry which is preliminary data.</text>
</comment>
<feature type="domain" description="HTH lysR-type" evidence="6">
    <location>
        <begin position="22"/>
        <end position="79"/>
    </location>
</feature>
<dbReference type="SUPFAM" id="SSF53850">
    <property type="entry name" value="Periplasmic binding protein-like II"/>
    <property type="match status" value="1"/>
</dbReference>
<name>A0ABU8TPH3_9HYPH</name>
<dbReference type="PROSITE" id="PS50931">
    <property type="entry name" value="HTH_LYSR"/>
    <property type="match status" value="1"/>
</dbReference>
<dbReference type="Pfam" id="PF03466">
    <property type="entry name" value="LysR_substrate"/>
    <property type="match status" value="1"/>
</dbReference>
<keyword evidence="8" id="KW-1185">Reference proteome</keyword>
<dbReference type="PANTHER" id="PTHR30118">
    <property type="entry name" value="HTH-TYPE TRANSCRIPTIONAL REGULATOR LEUO-RELATED"/>
    <property type="match status" value="1"/>
</dbReference>
<evidence type="ECO:0000256" key="2">
    <source>
        <dbReference type="ARBA" id="ARBA00022458"/>
    </source>
</evidence>
<accession>A0ABU8TPH3</accession>
<proteinExistence type="inferred from homology"/>
<sequence>MSKQRNRYEPKSNMSRIDPFAIDFSALRTLVLVHDTGSFSAVATRLDVNQSTVSYTIERLRKAFQDPLFVRQGSGIAATDRCREIVVEVREMIGSFEALTVPRAFDPAKASGTISLSCNYYERLVLLPDLLKVLRREAPGLHLNIHQAFGSGGQQLKQGDSDFLMGPIRFNDAGLFKRRLLNDHYVCIMDRHNPLAEKQLEIETYVSANHAIVTYGGNWKSQFLLELEEQGRSINQVLGVPSPADLGRILKGTDLIATLPSRMAAPLDQEMVIRPSPVPAPFEIDLVWTSRTHHSPMHSWIRQELAKIAAGIPDVSKIGE</sequence>
<evidence type="ECO:0000256" key="1">
    <source>
        <dbReference type="ARBA" id="ARBA00009437"/>
    </source>
</evidence>
<keyword evidence="5" id="KW-0804">Transcription</keyword>
<dbReference type="InterPro" id="IPR036390">
    <property type="entry name" value="WH_DNA-bd_sf"/>
</dbReference>
<evidence type="ECO:0000256" key="5">
    <source>
        <dbReference type="ARBA" id="ARBA00023163"/>
    </source>
</evidence>
<dbReference type="InterPro" id="IPR000847">
    <property type="entry name" value="LysR_HTH_N"/>
</dbReference>
<keyword evidence="2" id="KW-0536">Nodulation</keyword>
<evidence type="ECO:0000313" key="7">
    <source>
        <dbReference type="EMBL" id="MEJ8475606.1"/>
    </source>
</evidence>
<keyword evidence="4" id="KW-0238">DNA-binding</keyword>
<dbReference type="InterPro" id="IPR050389">
    <property type="entry name" value="LysR-type_TF"/>
</dbReference>
<dbReference type="InterPro" id="IPR005119">
    <property type="entry name" value="LysR_subst-bd"/>
</dbReference>
<dbReference type="InterPro" id="IPR037402">
    <property type="entry name" value="YidZ_PBP2"/>
</dbReference>
<dbReference type="Gene3D" id="3.40.190.10">
    <property type="entry name" value="Periplasmic binding protein-like II"/>
    <property type="match status" value="2"/>
</dbReference>
<evidence type="ECO:0000256" key="3">
    <source>
        <dbReference type="ARBA" id="ARBA00023015"/>
    </source>
</evidence>
<dbReference type="Proteomes" id="UP001385499">
    <property type="component" value="Unassembled WGS sequence"/>
</dbReference>
<dbReference type="EMBL" id="JBAKIA010000012">
    <property type="protein sequence ID" value="MEJ8475606.1"/>
    <property type="molecule type" value="Genomic_DNA"/>
</dbReference>
<protein>
    <submittedName>
        <fullName evidence="7">LysR family transcriptional regulator</fullName>
    </submittedName>
</protein>
<evidence type="ECO:0000313" key="8">
    <source>
        <dbReference type="Proteomes" id="UP001385499"/>
    </source>
</evidence>
<evidence type="ECO:0000259" key="6">
    <source>
        <dbReference type="PROSITE" id="PS50931"/>
    </source>
</evidence>
<dbReference type="Gene3D" id="1.10.10.10">
    <property type="entry name" value="Winged helix-like DNA-binding domain superfamily/Winged helix DNA-binding domain"/>
    <property type="match status" value="1"/>
</dbReference>